<dbReference type="AlphaFoldDB" id="A0A2T1C236"/>
<sequence>MGLVNIKLITYPSGIGEPKQRVSAKALLSGVTIRHDDAAANKAAIPLIAELQIIWVARNCFFMMCFQLNISYISMAINLVFRAI</sequence>
<organism evidence="1 2">
    <name type="scientific">Merismopedia glauca CCAP 1448/3</name>
    <dbReference type="NCBI Taxonomy" id="1296344"/>
    <lineage>
        <taxon>Bacteria</taxon>
        <taxon>Bacillati</taxon>
        <taxon>Cyanobacteriota</taxon>
        <taxon>Cyanophyceae</taxon>
        <taxon>Synechococcales</taxon>
        <taxon>Merismopediaceae</taxon>
        <taxon>Merismopedia</taxon>
    </lineage>
</organism>
<protein>
    <submittedName>
        <fullName evidence="1">Uncharacterized protein</fullName>
    </submittedName>
</protein>
<gene>
    <name evidence="1" type="ORF">C7B64_13665</name>
</gene>
<evidence type="ECO:0000313" key="1">
    <source>
        <dbReference type="EMBL" id="PSB02336.1"/>
    </source>
</evidence>
<comment type="caution">
    <text evidence="1">The sequence shown here is derived from an EMBL/GenBank/DDBJ whole genome shotgun (WGS) entry which is preliminary data.</text>
</comment>
<evidence type="ECO:0000313" key="2">
    <source>
        <dbReference type="Proteomes" id="UP000238762"/>
    </source>
</evidence>
<proteinExistence type="predicted"/>
<name>A0A2T1C236_9CYAN</name>
<dbReference type="Proteomes" id="UP000238762">
    <property type="component" value="Unassembled WGS sequence"/>
</dbReference>
<keyword evidence="2" id="KW-1185">Reference proteome</keyword>
<dbReference type="EMBL" id="PVWJ01000064">
    <property type="protein sequence ID" value="PSB02336.1"/>
    <property type="molecule type" value="Genomic_DNA"/>
</dbReference>
<reference evidence="1 2" key="2">
    <citation type="submission" date="2018-03" db="EMBL/GenBank/DDBJ databases">
        <title>The ancient ancestry and fast evolution of plastids.</title>
        <authorList>
            <person name="Moore K.R."/>
            <person name="Magnabosco C."/>
            <person name="Momper L."/>
            <person name="Gold D.A."/>
            <person name="Bosak T."/>
            <person name="Fournier G.P."/>
        </authorList>
    </citation>
    <scope>NUCLEOTIDE SEQUENCE [LARGE SCALE GENOMIC DNA]</scope>
    <source>
        <strain evidence="1 2">CCAP 1448/3</strain>
    </source>
</reference>
<reference evidence="1 2" key="1">
    <citation type="submission" date="2018-02" db="EMBL/GenBank/DDBJ databases">
        <authorList>
            <person name="Cohen D.B."/>
            <person name="Kent A.D."/>
        </authorList>
    </citation>
    <scope>NUCLEOTIDE SEQUENCE [LARGE SCALE GENOMIC DNA]</scope>
    <source>
        <strain evidence="1 2">CCAP 1448/3</strain>
    </source>
</reference>
<accession>A0A2T1C236</accession>